<dbReference type="Proteomes" id="UP000736787">
    <property type="component" value="Unassembled WGS sequence"/>
</dbReference>
<reference evidence="2" key="1">
    <citation type="submission" date="2018-10" db="EMBL/GenBank/DDBJ databases">
        <title>Effector identification in a new, highly contiguous assembly of the strawberry crown rot pathogen Phytophthora cactorum.</title>
        <authorList>
            <person name="Armitage A.D."/>
            <person name="Nellist C.F."/>
            <person name="Bates H."/>
            <person name="Vickerstaff R.J."/>
            <person name="Harrison R.J."/>
        </authorList>
    </citation>
    <scope>NUCLEOTIDE SEQUENCE</scope>
    <source>
        <strain evidence="2">4040</strain>
    </source>
</reference>
<dbReference type="AlphaFoldDB" id="A0A8T1LCW7"/>
<comment type="caution">
    <text evidence="2">The sequence shown here is derived from an EMBL/GenBank/DDBJ whole genome shotgun (WGS) entry which is preliminary data.</text>
</comment>
<feature type="region of interest" description="Disordered" evidence="1">
    <location>
        <begin position="39"/>
        <end position="67"/>
    </location>
</feature>
<evidence type="ECO:0000313" key="2">
    <source>
        <dbReference type="EMBL" id="KAG2952999.1"/>
    </source>
</evidence>
<accession>A0A8T1LCW7</accession>
<feature type="compositionally biased region" description="Basic residues" evidence="1">
    <location>
        <begin position="39"/>
        <end position="64"/>
    </location>
</feature>
<name>A0A8T1LCW7_9STRA</name>
<organism evidence="2 3">
    <name type="scientific">Phytophthora cactorum</name>
    <dbReference type="NCBI Taxonomy" id="29920"/>
    <lineage>
        <taxon>Eukaryota</taxon>
        <taxon>Sar</taxon>
        <taxon>Stramenopiles</taxon>
        <taxon>Oomycota</taxon>
        <taxon>Peronosporomycetes</taxon>
        <taxon>Peronosporales</taxon>
        <taxon>Peronosporaceae</taxon>
        <taxon>Phytophthora</taxon>
    </lineage>
</organism>
<proteinExistence type="predicted"/>
<gene>
    <name evidence="2" type="ORF">PC117_g2366</name>
</gene>
<evidence type="ECO:0000313" key="3">
    <source>
        <dbReference type="Proteomes" id="UP000736787"/>
    </source>
</evidence>
<protein>
    <submittedName>
        <fullName evidence="2">Uncharacterized protein</fullName>
    </submittedName>
</protein>
<dbReference type="VEuPathDB" id="FungiDB:PC110_g19335"/>
<sequence length="84" mass="9686">MKLYLKPSQHAKQAQFMVLASETWPGMLAEARANYHKQKKDVRRRIRRASAHVCCKRSTPRHSRTTPTRIAEAAEAIDSNLVER</sequence>
<evidence type="ECO:0000256" key="1">
    <source>
        <dbReference type="SAM" id="MobiDB-lite"/>
    </source>
</evidence>
<dbReference type="EMBL" id="RCMK01000030">
    <property type="protein sequence ID" value="KAG2952999.1"/>
    <property type="molecule type" value="Genomic_DNA"/>
</dbReference>